<name>A0A1Y1V7Q2_9FUNG</name>
<reference evidence="2 3" key="2">
    <citation type="submission" date="2016-08" db="EMBL/GenBank/DDBJ databases">
        <title>Pervasive Adenine N6-methylation of Active Genes in Fungi.</title>
        <authorList>
            <consortium name="DOE Joint Genome Institute"/>
            <person name="Mondo S.J."/>
            <person name="Dannebaum R.O."/>
            <person name="Kuo R.C."/>
            <person name="Labutti K."/>
            <person name="Haridas S."/>
            <person name="Kuo A."/>
            <person name="Salamov A."/>
            <person name="Ahrendt S.R."/>
            <person name="Lipzen A."/>
            <person name="Sullivan W."/>
            <person name="Andreopoulos W.B."/>
            <person name="Clum A."/>
            <person name="Lindquist E."/>
            <person name="Daum C."/>
            <person name="Ramamoorthy G.K."/>
            <person name="Gryganskyi A."/>
            <person name="Culley D."/>
            <person name="Magnuson J.K."/>
            <person name="James T.Y."/>
            <person name="O'Malley M.A."/>
            <person name="Stajich J.E."/>
            <person name="Spatafora J.W."/>
            <person name="Visel A."/>
            <person name="Grigoriev I.V."/>
        </authorList>
    </citation>
    <scope>NUCLEOTIDE SEQUENCE [LARGE SCALE GENOMIC DNA]</scope>
    <source>
        <strain evidence="3">finn</strain>
    </source>
</reference>
<organism evidence="2 3">
    <name type="scientific">Piromyces finnis</name>
    <dbReference type="NCBI Taxonomy" id="1754191"/>
    <lineage>
        <taxon>Eukaryota</taxon>
        <taxon>Fungi</taxon>
        <taxon>Fungi incertae sedis</taxon>
        <taxon>Chytridiomycota</taxon>
        <taxon>Chytridiomycota incertae sedis</taxon>
        <taxon>Neocallimastigomycetes</taxon>
        <taxon>Neocallimastigales</taxon>
        <taxon>Neocallimastigaceae</taxon>
        <taxon>Piromyces</taxon>
    </lineage>
</organism>
<feature type="transmembrane region" description="Helical" evidence="1">
    <location>
        <begin position="47"/>
        <end position="70"/>
    </location>
</feature>
<protein>
    <submittedName>
        <fullName evidence="2">Uncharacterized protein</fullName>
    </submittedName>
</protein>
<dbReference type="EMBL" id="MCFH01000026">
    <property type="protein sequence ID" value="ORX48708.1"/>
    <property type="molecule type" value="Genomic_DNA"/>
</dbReference>
<keyword evidence="1" id="KW-1133">Transmembrane helix</keyword>
<feature type="transmembrane region" description="Helical" evidence="1">
    <location>
        <begin position="112"/>
        <end position="130"/>
    </location>
</feature>
<proteinExistence type="predicted"/>
<evidence type="ECO:0000313" key="2">
    <source>
        <dbReference type="EMBL" id="ORX48708.1"/>
    </source>
</evidence>
<evidence type="ECO:0000313" key="3">
    <source>
        <dbReference type="Proteomes" id="UP000193719"/>
    </source>
</evidence>
<keyword evidence="1" id="KW-0472">Membrane</keyword>
<dbReference type="AlphaFoldDB" id="A0A1Y1V7Q2"/>
<dbReference type="Proteomes" id="UP000193719">
    <property type="component" value="Unassembled WGS sequence"/>
</dbReference>
<comment type="caution">
    <text evidence="2">The sequence shown here is derived from an EMBL/GenBank/DDBJ whole genome shotgun (WGS) entry which is preliminary data.</text>
</comment>
<keyword evidence="3" id="KW-1185">Reference proteome</keyword>
<accession>A0A1Y1V7Q2</accession>
<evidence type="ECO:0000256" key="1">
    <source>
        <dbReference type="SAM" id="Phobius"/>
    </source>
</evidence>
<reference evidence="2 3" key="1">
    <citation type="submission" date="2016-08" db="EMBL/GenBank/DDBJ databases">
        <title>Genomes of anaerobic fungi encode conserved fungal cellulosomes for biomass hydrolysis.</title>
        <authorList>
            <consortium name="DOE Joint Genome Institute"/>
            <person name="Haitjema C.H."/>
            <person name="Gilmore S.P."/>
            <person name="Henske J.K."/>
            <person name="Solomon K.V."/>
            <person name="De Groot R."/>
            <person name="Kuo A."/>
            <person name="Mondo S.J."/>
            <person name="Salamov A.A."/>
            <person name="Labutti K."/>
            <person name="Zhao Z."/>
            <person name="Chiniquy J."/>
            <person name="Barry K."/>
            <person name="Brewer H.M."/>
            <person name="Purvine S.O."/>
            <person name="Wright A.T."/>
            <person name="Boxma B."/>
            <person name="Van Alen T."/>
            <person name="Hackstein J.H."/>
            <person name="Baker S.E."/>
            <person name="Grigoriev I.V."/>
            <person name="O'Malley M.A."/>
        </authorList>
    </citation>
    <scope>NUCLEOTIDE SEQUENCE [LARGE SCALE GENOMIC DNA]</scope>
    <source>
        <strain evidence="3">finn</strain>
    </source>
</reference>
<gene>
    <name evidence="2" type="ORF">BCR36DRAFT_371197</name>
</gene>
<keyword evidence="1" id="KW-0812">Transmembrane</keyword>
<sequence length="138" mass="16176">MLKDIKIARGSISSNFSLNEPMLEELFVHLERETEVKRNLENIKNKLTVFIWLLILMLIEGYLSILYFFLPITIPNYGIIRTIKIMIHAGISHDALQYNISILKLLHPKTKIIPRLVGKIICICFYGYMLKKDYHKNL</sequence>